<sequence>METKILKVVRQGEAFGVQSAKAESGTIQKCNIVLREMGGGRSAEGRLQGKKFENEYVCAMLGNLAACRFYEGDVVAATLRFSTHEYQGQVFQEILCTDIVKLNK</sequence>
<accession>A0A9D5S760</accession>
<proteinExistence type="predicted"/>
<protein>
    <recommendedName>
        <fullName evidence="3">DUF3127 domain-containing protein</fullName>
    </recommendedName>
</protein>
<dbReference type="AlphaFoldDB" id="A0A9D5S760"/>
<reference evidence="1" key="1">
    <citation type="submission" date="2019-04" db="EMBL/GenBank/DDBJ databases">
        <title>Evolution of Biomass-Degrading Anaerobic Consortia Revealed by Metagenomics.</title>
        <authorList>
            <person name="Peng X."/>
        </authorList>
    </citation>
    <scope>NUCLEOTIDE SEQUENCE</scope>
    <source>
        <strain evidence="1">SIG140</strain>
    </source>
</reference>
<comment type="caution">
    <text evidence="1">The sequence shown here is derived from an EMBL/GenBank/DDBJ whole genome shotgun (WGS) entry which is preliminary data.</text>
</comment>
<gene>
    <name evidence="1" type="ORF">E7101_05970</name>
</gene>
<dbReference type="Proteomes" id="UP000806522">
    <property type="component" value="Unassembled WGS sequence"/>
</dbReference>
<name>A0A9D5S760_XYLRU</name>
<dbReference type="EMBL" id="SUYC01000005">
    <property type="protein sequence ID" value="MBE6270483.1"/>
    <property type="molecule type" value="Genomic_DNA"/>
</dbReference>
<organism evidence="1 2">
    <name type="scientific">Xylanibacter ruminicola</name>
    <name type="common">Prevotella ruminicola</name>
    <dbReference type="NCBI Taxonomy" id="839"/>
    <lineage>
        <taxon>Bacteria</taxon>
        <taxon>Pseudomonadati</taxon>
        <taxon>Bacteroidota</taxon>
        <taxon>Bacteroidia</taxon>
        <taxon>Bacteroidales</taxon>
        <taxon>Prevotellaceae</taxon>
        <taxon>Xylanibacter</taxon>
    </lineage>
</organism>
<evidence type="ECO:0008006" key="3">
    <source>
        <dbReference type="Google" id="ProtNLM"/>
    </source>
</evidence>
<evidence type="ECO:0000313" key="2">
    <source>
        <dbReference type="Proteomes" id="UP000806522"/>
    </source>
</evidence>
<evidence type="ECO:0000313" key="1">
    <source>
        <dbReference type="EMBL" id="MBE6270483.1"/>
    </source>
</evidence>